<evidence type="ECO:0000313" key="2">
    <source>
        <dbReference type="EMBL" id="GFS57887.1"/>
    </source>
</evidence>
<dbReference type="EMBL" id="BMAV01027293">
    <property type="protein sequence ID" value="GFS57887.1"/>
    <property type="molecule type" value="Genomic_DNA"/>
</dbReference>
<name>A0A8X6JT69_9ARAC</name>
<feature type="region of interest" description="Disordered" evidence="1">
    <location>
        <begin position="34"/>
        <end position="56"/>
    </location>
</feature>
<feature type="compositionally biased region" description="Basic and acidic residues" evidence="1">
    <location>
        <begin position="42"/>
        <end position="56"/>
    </location>
</feature>
<accession>A0A8X6JT69</accession>
<dbReference type="Proteomes" id="UP000886998">
    <property type="component" value="Unassembled WGS sequence"/>
</dbReference>
<dbReference type="AlphaFoldDB" id="A0A8X6JT69"/>
<organism evidence="2 3">
    <name type="scientific">Trichonephila inaurata madagascariensis</name>
    <dbReference type="NCBI Taxonomy" id="2747483"/>
    <lineage>
        <taxon>Eukaryota</taxon>
        <taxon>Metazoa</taxon>
        <taxon>Ecdysozoa</taxon>
        <taxon>Arthropoda</taxon>
        <taxon>Chelicerata</taxon>
        <taxon>Arachnida</taxon>
        <taxon>Araneae</taxon>
        <taxon>Araneomorphae</taxon>
        <taxon>Entelegynae</taxon>
        <taxon>Araneoidea</taxon>
        <taxon>Nephilidae</taxon>
        <taxon>Trichonephila</taxon>
        <taxon>Trichonephila inaurata</taxon>
    </lineage>
</organism>
<reference evidence="2" key="1">
    <citation type="submission" date="2020-08" db="EMBL/GenBank/DDBJ databases">
        <title>Multicomponent nature underlies the extraordinary mechanical properties of spider dragline silk.</title>
        <authorList>
            <person name="Kono N."/>
            <person name="Nakamura H."/>
            <person name="Mori M."/>
            <person name="Yoshida Y."/>
            <person name="Ohtoshi R."/>
            <person name="Malay A.D."/>
            <person name="Moran D.A.P."/>
            <person name="Tomita M."/>
            <person name="Numata K."/>
            <person name="Arakawa K."/>
        </authorList>
    </citation>
    <scope>NUCLEOTIDE SEQUENCE</scope>
</reference>
<gene>
    <name evidence="2" type="primary">AVEN_96101_1</name>
    <name evidence="2" type="ORF">TNIN_275141</name>
</gene>
<evidence type="ECO:0000313" key="3">
    <source>
        <dbReference type="Proteomes" id="UP000886998"/>
    </source>
</evidence>
<protein>
    <submittedName>
        <fullName evidence="2">Uncharacterized protein</fullName>
    </submittedName>
</protein>
<sequence>MVHSDMMVIYSDHRGSRGATLKRIAIVMRGGGSSNANFEPFPPREDGLHFPGQSRDKGLLSITESETADKHWVGRTEDIIGRLLASMQIGERDSF</sequence>
<keyword evidence="3" id="KW-1185">Reference proteome</keyword>
<evidence type="ECO:0000256" key="1">
    <source>
        <dbReference type="SAM" id="MobiDB-lite"/>
    </source>
</evidence>
<proteinExistence type="predicted"/>
<comment type="caution">
    <text evidence="2">The sequence shown here is derived from an EMBL/GenBank/DDBJ whole genome shotgun (WGS) entry which is preliminary data.</text>
</comment>
<dbReference type="OrthoDB" id="6414589at2759"/>